<feature type="transmembrane region" description="Helical" evidence="3">
    <location>
        <begin position="295"/>
        <end position="315"/>
    </location>
</feature>
<reference evidence="5 6" key="1">
    <citation type="journal article" date="2024" name="Nat. Commun.">
        <title>Phylogenomics reveals the evolutionary origins of lichenization in chlorophyte algae.</title>
        <authorList>
            <person name="Puginier C."/>
            <person name="Libourel C."/>
            <person name="Otte J."/>
            <person name="Skaloud P."/>
            <person name="Haon M."/>
            <person name="Grisel S."/>
            <person name="Petersen M."/>
            <person name="Berrin J.G."/>
            <person name="Delaux P.M."/>
            <person name="Dal Grande F."/>
            <person name="Keller J."/>
        </authorList>
    </citation>
    <scope>NUCLEOTIDE SEQUENCE [LARGE SCALE GENOMIC DNA]</scope>
    <source>
        <strain evidence="5 6">SAG 2043</strain>
    </source>
</reference>
<gene>
    <name evidence="5" type="ORF">WJX72_005033</name>
</gene>
<keyword evidence="3" id="KW-1133">Transmembrane helix</keyword>
<dbReference type="AlphaFoldDB" id="A0AAW1PXH8"/>
<dbReference type="PANTHER" id="PTHR43861">
    <property type="entry name" value="TRANS-ACONITATE 2-METHYLTRANSFERASE-RELATED"/>
    <property type="match status" value="1"/>
</dbReference>
<dbReference type="InterPro" id="IPR029063">
    <property type="entry name" value="SAM-dependent_MTases_sf"/>
</dbReference>
<comment type="caution">
    <text evidence="5">The sequence shown here is derived from an EMBL/GenBank/DDBJ whole genome shotgun (WGS) entry which is preliminary data.</text>
</comment>
<name>A0AAW1PXH8_9CHLO</name>
<dbReference type="InterPro" id="IPR041698">
    <property type="entry name" value="Methyltransf_25"/>
</dbReference>
<dbReference type="Proteomes" id="UP001489004">
    <property type="component" value="Unassembled WGS sequence"/>
</dbReference>
<dbReference type="CDD" id="cd02440">
    <property type="entry name" value="AdoMet_MTases"/>
    <property type="match status" value="1"/>
</dbReference>
<evidence type="ECO:0000256" key="1">
    <source>
        <dbReference type="ARBA" id="ARBA00022603"/>
    </source>
</evidence>
<evidence type="ECO:0000256" key="3">
    <source>
        <dbReference type="SAM" id="Phobius"/>
    </source>
</evidence>
<accession>A0AAW1PXH8</accession>
<dbReference type="Pfam" id="PF13649">
    <property type="entry name" value="Methyltransf_25"/>
    <property type="match status" value="1"/>
</dbReference>
<dbReference type="Gene3D" id="3.40.50.150">
    <property type="entry name" value="Vaccinia Virus protein VP39"/>
    <property type="match status" value="1"/>
</dbReference>
<keyword evidence="3" id="KW-0812">Transmembrane</keyword>
<keyword evidence="6" id="KW-1185">Reference proteome</keyword>
<sequence length="316" mass="34453">MPVAVGKGGQCKKRWTGPCRALKQGRSALLHCRAVEPRSIYDMPEVYQEVFARDLPAEVAFLTELYKQRGKGQLQSFLDLGCGPALHAVALAQLGVQAMALDNSPVMLQYAERNAKKAGVSLQLLQANMQNFELPAGAHVDLAAMLLGTAAHLLHSRDLLACFQSVRKALRPGGLFVMELMHPMALFDGTGIIGDSWTAGAPGGPCYLVEYGLPEDEFDAAAQVLYRTVSVTRDHTGHVAAEMDKLTAAQHSARRGEVDFDAVNDELSSLPDDNLELLVESVHPQRLYTYQEVRIIAWLWLLWVSLFGAGSLAALT</sequence>
<dbReference type="SUPFAM" id="SSF53335">
    <property type="entry name" value="S-adenosyl-L-methionine-dependent methyltransferases"/>
    <property type="match status" value="1"/>
</dbReference>
<dbReference type="EMBL" id="JALJOR010000008">
    <property type="protein sequence ID" value="KAK9812873.1"/>
    <property type="molecule type" value="Genomic_DNA"/>
</dbReference>
<evidence type="ECO:0000313" key="6">
    <source>
        <dbReference type="Proteomes" id="UP001489004"/>
    </source>
</evidence>
<keyword evidence="1" id="KW-0489">Methyltransferase</keyword>
<proteinExistence type="predicted"/>
<evidence type="ECO:0000256" key="2">
    <source>
        <dbReference type="ARBA" id="ARBA00022679"/>
    </source>
</evidence>
<dbReference type="PANTHER" id="PTHR43861:SF1">
    <property type="entry name" value="TRANS-ACONITATE 2-METHYLTRANSFERASE"/>
    <property type="match status" value="1"/>
</dbReference>
<organism evidence="5 6">
    <name type="scientific">[Myrmecia] bisecta</name>
    <dbReference type="NCBI Taxonomy" id="41462"/>
    <lineage>
        <taxon>Eukaryota</taxon>
        <taxon>Viridiplantae</taxon>
        <taxon>Chlorophyta</taxon>
        <taxon>core chlorophytes</taxon>
        <taxon>Trebouxiophyceae</taxon>
        <taxon>Trebouxiales</taxon>
        <taxon>Trebouxiaceae</taxon>
        <taxon>Myrmecia</taxon>
    </lineage>
</organism>
<dbReference type="GO" id="GO:0032259">
    <property type="term" value="P:methylation"/>
    <property type="evidence" value="ECO:0007669"/>
    <property type="project" value="UniProtKB-KW"/>
</dbReference>
<dbReference type="GO" id="GO:0008168">
    <property type="term" value="F:methyltransferase activity"/>
    <property type="evidence" value="ECO:0007669"/>
    <property type="project" value="UniProtKB-KW"/>
</dbReference>
<evidence type="ECO:0000313" key="5">
    <source>
        <dbReference type="EMBL" id="KAK9812873.1"/>
    </source>
</evidence>
<evidence type="ECO:0000259" key="4">
    <source>
        <dbReference type="Pfam" id="PF13649"/>
    </source>
</evidence>
<keyword evidence="3" id="KW-0472">Membrane</keyword>
<feature type="domain" description="Methyltransferase" evidence="4">
    <location>
        <begin position="78"/>
        <end position="174"/>
    </location>
</feature>
<protein>
    <recommendedName>
        <fullName evidence="4">Methyltransferase domain-containing protein</fullName>
    </recommendedName>
</protein>
<keyword evidence="2" id="KW-0808">Transferase</keyword>